<keyword evidence="2" id="KW-1133">Transmembrane helix</keyword>
<keyword evidence="2" id="KW-0472">Membrane</keyword>
<protein>
    <submittedName>
        <fullName evidence="3">Uncharacterized protein</fullName>
    </submittedName>
</protein>
<gene>
    <name evidence="3" type="ORF">C7455_101664</name>
</gene>
<reference evidence="3 4" key="1">
    <citation type="submission" date="2018-05" db="EMBL/GenBank/DDBJ databases">
        <title>Genomic Encyclopedia of Type Strains, Phase IV (KMG-IV): sequencing the most valuable type-strain genomes for metagenomic binning, comparative biology and taxonomic classification.</title>
        <authorList>
            <person name="Goeker M."/>
        </authorList>
    </citation>
    <scope>NUCLEOTIDE SEQUENCE [LARGE SCALE GENOMIC DNA]</scope>
    <source>
        <strain evidence="3 4">DSM 16097</strain>
    </source>
</reference>
<evidence type="ECO:0000256" key="2">
    <source>
        <dbReference type="SAM" id="Phobius"/>
    </source>
</evidence>
<dbReference type="Proteomes" id="UP000245708">
    <property type="component" value="Unassembled WGS sequence"/>
</dbReference>
<feature type="region of interest" description="Disordered" evidence="1">
    <location>
        <begin position="1"/>
        <end position="22"/>
    </location>
</feature>
<feature type="transmembrane region" description="Helical" evidence="2">
    <location>
        <begin position="30"/>
        <end position="52"/>
    </location>
</feature>
<evidence type="ECO:0000256" key="1">
    <source>
        <dbReference type="SAM" id="MobiDB-lite"/>
    </source>
</evidence>
<dbReference type="EMBL" id="QGGW01000001">
    <property type="protein sequence ID" value="PWK62635.1"/>
    <property type="molecule type" value="Genomic_DNA"/>
</dbReference>
<feature type="region of interest" description="Disordered" evidence="1">
    <location>
        <begin position="60"/>
        <end position="85"/>
    </location>
</feature>
<comment type="caution">
    <text evidence="3">The sequence shown here is derived from an EMBL/GenBank/DDBJ whole genome shotgun (WGS) entry which is preliminary data.</text>
</comment>
<accession>A0A316GNL5</accession>
<proteinExistence type="predicted"/>
<name>A0A316GNL5_9RHOB</name>
<keyword evidence="4" id="KW-1185">Reference proteome</keyword>
<dbReference type="RefSeq" id="WP_109665373.1">
    <property type="nucleotide sequence ID" value="NZ_QGGW01000001.1"/>
</dbReference>
<organism evidence="3 4">
    <name type="scientific">Roseicyclus mahoneyensis</name>
    <dbReference type="NCBI Taxonomy" id="164332"/>
    <lineage>
        <taxon>Bacteria</taxon>
        <taxon>Pseudomonadati</taxon>
        <taxon>Pseudomonadota</taxon>
        <taxon>Alphaproteobacteria</taxon>
        <taxon>Rhodobacterales</taxon>
        <taxon>Roseobacteraceae</taxon>
        <taxon>Roseicyclus</taxon>
    </lineage>
</organism>
<dbReference type="AlphaFoldDB" id="A0A316GNL5"/>
<sequence length="85" mass="8796">MANYDDPFYRSQGIDPNRARDPYKTYEGGAGAGILVVLLLLFGFLGLLFVFAGGAPEGDEAMPAGAPAVEQPATPAPVAPDGTLQ</sequence>
<keyword evidence="2" id="KW-0812">Transmembrane</keyword>
<evidence type="ECO:0000313" key="3">
    <source>
        <dbReference type="EMBL" id="PWK62635.1"/>
    </source>
</evidence>
<evidence type="ECO:0000313" key="4">
    <source>
        <dbReference type="Proteomes" id="UP000245708"/>
    </source>
</evidence>